<dbReference type="GO" id="GO:0008233">
    <property type="term" value="F:peptidase activity"/>
    <property type="evidence" value="ECO:0007669"/>
    <property type="project" value="UniProtKB-KW"/>
</dbReference>
<dbReference type="SUPFAM" id="SSF54736">
    <property type="entry name" value="ClpS-like"/>
    <property type="match status" value="1"/>
</dbReference>
<evidence type="ECO:0000313" key="3">
    <source>
        <dbReference type="EMBL" id="MBC8317442.1"/>
    </source>
</evidence>
<comment type="similarity">
    <text evidence="1">Belongs to the ClpS family.</text>
</comment>
<dbReference type="PANTHER" id="PTHR33473">
    <property type="entry name" value="ATP-DEPENDENT CLP PROTEASE ADAPTER PROTEIN CLPS1, CHLOROPLASTIC"/>
    <property type="match status" value="1"/>
</dbReference>
<accession>A0A8J6ND95</accession>
<keyword evidence="3" id="KW-0645">Protease</keyword>
<dbReference type="GO" id="GO:0030163">
    <property type="term" value="P:protein catabolic process"/>
    <property type="evidence" value="ECO:0007669"/>
    <property type="project" value="InterPro"/>
</dbReference>
<protein>
    <recommendedName>
        <fullName evidence="1">ATP-dependent Clp protease adapter protein ClpS</fullName>
    </recommendedName>
</protein>
<comment type="caution">
    <text evidence="3">The sequence shown here is derived from an EMBL/GenBank/DDBJ whole genome shotgun (WGS) entry which is preliminary data.</text>
</comment>
<evidence type="ECO:0000313" key="4">
    <source>
        <dbReference type="Proteomes" id="UP000614424"/>
    </source>
</evidence>
<comment type="function">
    <text evidence="1">Involved in the modulation of the specificity of the ClpAP-mediated ATP-dependent protein degradation.</text>
</comment>
<dbReference type="Proteomes" id="UP000614424">
    <property type="component" value="Unassembled WGS sequence"/>
</dbReference>
<dbReference type="NCBIfam" id="NF000672">
    <property type="entry name" value="PRK00033.1-5"/>
    <property type="match status" value="1"/>
</dbReference>
<dbReference type="InterPro" id="IPR003769">
    <property type="entry name" value="ClpS_core"/>
</dbReference>
<dbReference type="PANTHER" id="PTHR33473:SF19">
    <property type="entry name" value="ATP-DEPENDENT CLP PROTEASE ADAPTER PROTEIN CLPS"/>
    <property type="match status" value="1"/>
</dbReference>
<dbReference type="InterPro" id="IPR014719">
    <property type="entry name" value="Ribosomal_bL12_C/ClpS-like"/>
</dbReference>
<dbReference type="EMBL" id="JACNJZ010000090">
    <property type="protein sequence ID" value="MBC8317442.1"/>
    <property type="molecule type" value="Genomic_DNA"/>
</dbReference>
<feature type="domain" description="Adaptor protein ClpS core" evidence="2">
    <location>
        <begin position="21"/>
        <end position="100"/>
    </location>
</feature>
<evidence type="ECO:0000256" key="1">
    <source>
        <dbReference type="HAMAP-Rule" id="MF_00302"/>
    </source>
</evidence>
<gene>
    <name evidence="1 3" type="primary">clpS</name>
    <name evidence="3" type="ORF">H8E41_06015</name>
</gene>
<keyword evidence="3" id="KW-0378">Hydrolase</keyword>
<dbReference type="Pfam" id="PF02617">
    <property type="entry name" value="ClpS"/>
    <property type="match status" value="1"/>
</dbReference>
<dbReference type="Gene3D" id="3.30.1390.10">
    <property type="match status" value="1"/>
</dbReference>
<organism evidence="3 4">
    <name type="scientific">Candidatus Desulfobia pelagia</name>
    <dbReference type="NCBI Taxonomy" id="2841692"/>
    <lineage>
        <taxon>Bacteria</taxon>
        <taxon>Pseudomonadati</taxon>
        <taxon>Thermodesulfobacteriota</taxon>
        <taxon>Desulfobulbia</taxon>
        <taxon>Desulfobulbales</taxon>
        <taxon>Desulfobulbaceae</taxon>
        <taxon>Candidatus Desulfobia</taxon>
    </lineage>
</organism>
<evidence type="ECO:0000259" key="2">
    <source>
        <dbReference type="Pfam" id="PF02617"/>
    </source>
</evidence>
<name>A0A8J6ND95_9BACT</name>
<dbReference type="FunFam" id="3.30.1390.10:FF:000002">
    <property type="entry name" value="ATP-dependent Clp protease adapter protein ClpS"/>
    <property type="match status" value="1"/>
</dbReference>
<dbReference type="InterPro" id="IPR022935">
    <property type="entry name" value="ClpS"/>
</dbReference>
<dbReference type="HAMAP" id="MF_00302">
    <property type="entry name" value="ClpS"/>
    <property type="match status" value="1"/>
</dbReference>
<dbReference type="GO" id="GO:0006508">
    <property type="term" value="P:proteolysis"/>
    <property type="evidence" value="ECO:0007669"/>
    <property type="project" value="UniProtKB-UniRule"/>
</dbReference>
<proteinExistence type="inferred from homology"/>
<reference evidence="3 4" key="1">
    <citation type="submission" date="2020-08" db="EMBL/GenBank/DDBJ databases">
        <title>Bridging the membrane lipid divide: bacteria of the FCB group superphylum have the potential to synthesize archaeal ether lipids.</title>
        <authorList>
            <person name="Villanueva L."/>
            <person name="Von Meijenfeldt F.A.B."/>
            <person name="Westbye A.B."/>
            <person name="Yadav S."/>
            <person name="Hopmans E.C."/>
            <person name="Dutilh B.E."/>
            <person name="Sinninghe Damste J.S."/>
        </authorList>
    </citation>
    <scope>NUCLEOTIDE SEQUENCE [LARGE SCALE GENOMIC DNA]</scope>
    <source>
        <strain evidence="3">NIOZ-UU47</strain>
    </source>
</reference>
<dbReference type="AlphaFoldDB" id="A0A8J6ND95"/>
<sequence length="104" mass="11888">MTVPGRETDGVVLTKKKEEVKEPPLYKVLLHNDDYTTMEFVVMVLESIFHKSAEEATKIMLNVHQQGIGIAGVYTREIADTKITIVHDIARRNEFPLRCSMEKN</sequence>
<comment type="subunit">
    <text evidence="1">Binds to the N-terminal domain of the chaperone ClpA.</text>
</comment>